<dbReference type="OrthoDB" id="6372180at2"/>
<sequence length="807" mass="92279">MKKAISLILTLLLIFNFLPLNFIIEAFAEDGGQLIIYPEYDERIPRCYDYSVTVHQGNQSKTIPVYNRNANGEQMAYRCLSPDFNRRFCEFAFTGEVRVDITVYRDFETYSVLPSAKRYRNEFHDGVISVWLNENDTKFMIRLDDDDDTILSVFADAPEDYDIDLNDESVLYVDEPWFDPDENSAYYTLDEKIRTIYIAPGCVFYSRLIIKSNNVTICGHGILLDPFSDLHDASVTEDRTNIYMDVNGNNFTIKDVKIIDSQGYHMYLLGTNHLIKNVKCLTARIRTDGVAVGAGNVTITNCFWYVSDNGFTYSGGYGYHRISNCIMGTTCAAFFPQHTLPYDVEFTDIYVFRADEGIINNWYNGAKIQSVVKNVTFNNLDCVDVINTPWIFSGKNMGDAVKNFYFNNCRFNAIRGSSIVTEWNTKAGQAIHIINNDTLLHTSNYKLNFKNCYIDGKLITSESDFKPQYKDSNELTISINNDGTKPEYPLYCVRNKVNYTYNKKVYINHNLQKLQHQPIGDGSEILLPETEICNLLDIKINANTKGTTQNGIKYISLDEINRYYTKAVYDSEKSAVILSPVVDSSKNLLKDYSFACRYNPYSNPGATLKPYVDNGEVVLRCIVTSNIYNQGLYTVVTDELEKYGAGVYTISFEARSYNGNKTTVEVRPHYVRYEGYSLIEKNPKKSVTVNGQWQRYEVTFDISDWDLSVGASAIIRICSDNTPGYDVLFKNIALTKVVPEVKKGDIVLDGNINSLDMMKLKKYLIRETQFNYDELLRADVNSDGEVNSTDYAYLKRYILRIIDAFPQ</sequence>
<dbReference type="Gene3D" id="1.10.1330.10">
    <property type="entry name" value="Dockerin domain"/>
    <property type="match status" value="1"/>
</dbReference>
<name>A3DH18_ACET2</name>
<dbReference type="eggNOG" id="COG5434">
    <property type="taxonomic scope" value="Bacteria"/>
</dbReference>
<dbReference type="InterPro" id="IPR016134">
    <property type="entry name" value="Dockerin_dom"/>
</dbReference>
<gene>
    <name evidence="2" type="ordered locus">Cthe_2038</name>
</gene>
<evidence type="ECO:0000313" key="3">
    <source>
        <dbReference type="Proteomes" id="UP000002145"/>
    </source>
</evidence>
<organism evidence="2 3">
    <name type="scientific">Acetivibrio thermocellus (strain ATCC 27405 / DSM 1237 / JCM 9322 / NBRC 103400 / NCIMB 10682 / NRRL B-4536 / VPI 7372)</name>
    <name type="common">Clostridium thermocellum</name>
    <dbReference type="NCBI Taxonomy" id="203119"/>
    <lineage>
        <taxon>Bacteria</taxon>
        <taxon>Bacillati</taxon>
        <taxon>Bacillota</taxon>
        <taxon>Clostridia</taxon>
        <taxon>Eubacteriales</taxon>
        <taxon>Oscillospiraceae</taxon>
        <taxon>Acetivibrio</taxon>
    </lineage>
</organism>
<dbReference type="GO" id="GO:0004553">
    <property type="term" value="F:hydrolase activity, hydrolyzing O-glycosyl compounds"/>
    <property type="evidence" value="ECO:0007669"/>
    <property type="project" value="InterPro"/>
</dbReference>
<dbReference type="InterPro" id="IPR002105">
    <property type="entry name" value="Dockerin_1_rpt"/>
</dbReference>
<dbReference type="SUPFAM" id="SSF49785">
    <property type="entry name" value="Galactose-binding domain-like"/>
    <property type="match status" value="1"/>
</dbReference>
<reference evidence="3" key="1">
    <citation type="submission" date="2007-02" db="EMBL/GenBank/DDBJ databases">
        <title>Complete sequence of Clostridium thermocellum ATCC 27405.</title>
        <authorList>
            <consortium name="US DOE Joint Genome Institute"/>
            <person name="Copeland A."/>
            <person name="Lucas S."/>
            <person name="Lapidus A."/>
            <person name="Barry K."/>
            <person name="Detter J.C."/>
            <person name="Glavina del Rio T."/>
            <person name="Hammon N."/>
            <person name="Israni S."/>
            <person name="Dalin E."/>
            <person name="Tice H."/>
            <person name="Pitluck S."/>
            <person name="Chertkov O."/>
            <person name="Brettin T."/>
            <person name="Bruce D."/>
            <person name="Han C."/>
            <person name="Tapia R."/>
            <person name="Gilna P."/>
            <person name="Schmutz J."/>
            <person name="Larimer F."/>
            <person name="Land M."/>
            <person name="Hauser L."/>
            <person name="Kyrpides N."/>
            <person name="Mikhailova N."/>
            <person name="Wu J.H.D."/>
            <person name="Newcomb M."/>
            <person name="Richardson P."/>
        </authorList>
    </citation>
    <scope>NUCLEOTIDE SEQUENCE [LARGE SCALE GENOMIC DNA]</scope>
    <source>
        <strain evidence="3">ATCC 27405 / DSM 1237 / JCM 9322 / NBRC 103400 / NCIMB 10682 / NRRL B-4536 / VPI 7372</strain>
    </source>
</reference>
<dbReference type="AlphaFoldDB" id="A3DH18"/>
<dbReference type="GeneID" id="35803983"/>
<reference evidence="2 3" key="2">
    <citation type="journal article" date="2013" name="Biotechnol. Biofuels">
        <title>Global transcriptome analysis of Clostridium thermocellum ATCC 27405 during growth on dilute acid pretreated Populus and switchgrass.</title>
        <authorList>
            <person name="Wilson C.M."/>
            <person name="Rodriguez M.Jr."/>
            <person name="Johnson C.M."/>
            <person name="Martin S.L."/>
            <person name="Chu T.M."/>
            <person name="Wolfinger R.D."/>
            <person name="Hauser L.J."/>
            <person name="Land M.L."/>
            <person name="Klingeman D.M."/>
            <person name="Syed M.H."/>
            <person name="Ragauskas A.J."/>
            <person name="Tschaplinski T.J."/>
            <person name="Mielenz J.R."/>
            <person name="Brown S.D."/>
        </authorList>
    </citation>
    <scope>NUCLEOTIDE SEQUENCE [LARGE SCALE GENOMIC DNA]</scope>
    <source>
        <strain evidence="3">ATCC 27405 / DSM 1237 / JCM 9322 / NBRC 103400 / NCIMB 10682 / NRRL B-4536 / VPI 7372</strain>
    </source>
</reference>
<dbReference type="Gene3D" id="2.60.120.260">
    <property type="entry name" value="Galactose-binding domain-like"/>
    <property type="match status" value="1"/>
</dbReference>
<dbReference type="PROSITE" id="PS51766">
    <property type="entry name" value="DOCKERIN"/>
    <property type="match status" value="1"/>
</dbReference>
<dbReference type="Pfam" id="PF00404">
    <property type="entry name" value="Dockerin_1"/>
    <property type="match status" value="1"/>
</dbReference>
<dbReference type="CDD" id="cd14256">
    <property type="entry name" value="Dockerin_I"/>
    <property type="match status" value="1"/>
</dbReference>
<dbReference type="PROSITE" id="PS00448">
    <property type="entry name" value="CLOS_CELLULOSOME_RPT"/>
    <property type="match status" value="1"/>
</dbReference>
<dbReference type="HOGENOM" id="CLU_349073_0_0_9"/>
<dbReference type="InterPro" id="IPR012334">
    <property type="entry name" value="Pectin_lyas_fold"/>
</dbReference>
<proteinExistence type="predicted"/>
<dbReference type="GO" id="GO:0000272">
    <property type="term" value="P:polysaccharide catabolic process"/>
    <property type="evidence" value="ECO:0007669"/>
    <property type="project" value="InterPro"/>
</dbReference>
<keyword evidence="3" id="KW-1185">Reference proteome</keyword>
<evidence type="ECO:0000313" key="2">
    <source>
        <dbReference type="EMBL" id="ABN53247.1"/>
    </source>
</evidence>
<dbReference type="Proteomes" id="UP000002145">
    <property type="component" value="Chromosome"/>
</dbReference>
<feature type="domain" description="Dockerin" evidence="1">
    <location>
        <begin position="739"/>
        <end position="807"/>
    </location>
</feature>
<dbReference type="SUPFAM" id="SSF63446">
    <property type="entry name" value="Type I dockerin domain"/>
    <property type="match status" value="1"/>
</dbReference>
<dbReference type="SUPFAM" id="SSF51126">
    <property type="entry name" value="Pectin lyase-like"/>
    <property type="match status" value="1"/>
</dbReference>
<dbReference type="KEGG" id="cth:Cthe_2038"/>
<dbReference type="InterPro" id="IPR036439">
    <property type="entry name" value="Dockerin_dom_sf"/>
</dbReference>
<dbReference type="Gene3D" id="2.160.20.10">
    <property type="entry name" value="Single-stranded right-handed beta-helix, Pectin lyase-like"/>
    <property type="match status" value="1"/>
</dbReference>
<dbReference type="InterPro" id="IPR011050">
    <property type="entry name" value="Pectin_lyase_fold/virulence"/>
</dbReference>
<evidence type="ECO:0000259" key="1">
    <source>
        <dbReference type="PROSITE" id="PS51766"/>
    </source>
</evidence>
<protein>
    <submittedName>
        <fullName evidence="2">Dockerin type 1</fullName>
    </submittedName>
</protein>
<dbReference type="EMBL" id="CP000568">
    <property type="protein sequence ID" value="ABN53247.1"/>
    <property type="molecule type" value="Genomic_DNA"/>
</dbReference>
<accession>A3DH18</accession>
<dbReference type="RefSeq" id="WP_020457693.1">
    <property type="nucleotide sequence ID" value="NC_009012.1"/>
</dbReference>
<dbReference type="InterPro" id="IPR008979">
    <property type="entry name" value="Galactose-bd-like_sf"/>
</dbReference>